<evidence type="ECO:0000256" key="8">
    <source>
        <dbReference type="ARBA" id="ARBA00023296"/>
    </source>
</evidence>
<evidence type="ECO:0000256" key="4">
    <source>
        <dbReference type="ARBA" id="ARBA00022581"/>
    </source>
</evidence>
<dbReference type="GO" id="GO:0098021">
    <property type="term" value="C:viral capsid, decoration"/>
    <property type="evidence" value="ECO:0007669"/>
    <property type="project" value="UniProtKB-KW"/>
</dbReference>
<dbReference type="EMBL" id="MK377451">
    <property type="protein sequence ID" value="QBA83633.1"/>
    <property type="molecule type" value="Genomic_DNA"/>
</dbReference>
<keyword evidence="5" id="KW-0946">Virion</keyword>
<protein>
    <submittedName>
        <fullName evidence="10">PIX protein</fullName>
    </submittedName>
</protein>
<keyword evidence="4" id="KW-0945">Host-virus interaction</keyword>
<evidence type="ECO:0000256" key="6">
    <source>
        <dbReference type="ARBA" id="ARBA00023054"/>
    </source>
</evidence>
<name>A0A513PXU6_9ADEN</name>
<evidence type="ECO:0000256" key="5">
    <source>
        <dbReference type="ARBA" id="ARBA00022844"/>
    </source>
</evidence>
<keyword evidence="2" id="KW-0167">Capsid protein</keyword>
<dbReference type="InterPro" id="IPR005641">
    <property type="entry name" value="Hexon_assoc_IX"/>
</dbReference>
<dbReference type="GO" id="GO:0031423">
    <property type="term" value="F:hexon binding"/>
    <property type="evidence" value="ECO:0007669"/>
    <property type="project" value="InterPro"/>
</dbReference>
<reference evidence="10" key="1">
    <citation type="submission" date="2018-12" db="EMBL/GenBank/DDBJ databases">
        <title>A reference catalog of porcine virome.</title>
        <authorList>
            <person name="He B."/>
            <person name="Tu C."/>
        </authorList>
    </citation>
    <scope>NUCLEOTIDE SEQUENCE</scope>
    <source>
        <strain evidence="10">PoAdV_VIRES_HuN02_C2</strain>
    </source>
</reference>
<evidence type="ECO:0000256" key="1">
    <source>
        <dbReference type="ARBA" id="ARBA00010950"/>
    </source>
</evidence>
<keyword evidence="6 9" id="KW-0175">Coiled coil</keyword>
<organism evidence="10">
    <name type="scientific">Porcine adenovirus</name>
    <dbReference type="NCBI Taxonomy" id="114326"/>
    <lineage>
        <taxon>Viruses</taxon>
        <taxon>Varidnaviria</taxon>
        <taxon>Bamfordvirae</taxon>
        <taxon>Preplasmiviricota</taxon>
        <taxon>Polisuviricotina</taxon>
        <taxon>Pharingeaviricetes</taxon>
        <taxon>Rowavirales</taxon>
        <taxon>Adenoviridae</taxon>
        <taxon>Mastadenovirus</taxon>
    </lineage>
</organism>
<sequence>MYGMHALFGTMSDVGEVRTCFLTARLPRWAGVRQNVIGSNIGGLPVPASETIGYGRTRAGATLITLRNAATAKPLSEQVEDLIEENLQLTANLNALSVRLAAMERAYAELQRNLEPIIQNHNAIVP</sequence>
<feature type="coiled-coil region" evidence="9">
    <location>
        <begin position="79"/>
        <end position="120"/>
    </location>
</feature>
<keyword evidence="7" id="KW-1232">Capsid decoration protein</keyword>
<proteinExistence type="inferred from homology"/>
<evidence type="ECO:0000256" key="2">
    <source>
        <dbReference type="ARBA" id="ARBA00022561"/>
    </source>
</evidence>
<evidence type="ECO:0000256" key="9">
    <source>
        <dbReference type="SAM" id="Coils"/>
    </source>
</evidence>
<evidence type="ECO:0000256" key="3">
    <source>
        <dbReference type="ARBA" id="ARBA00022562"/>
    </source>
</evidence>
<accession>A0A513PXU6</accession>
<dbReference type="GO" id="GO:0046718">
    <property type="term" value="P:symbiont entry into host cell"/>
    <property type="evidence" value="ECO:0007669"/>
    <property type="project" value="UniProtKB-KW"/>
</dbReference>
<comment type="similarity">
    <text evidence="1">Belongs to the adenoviridae hexon-interlacing protein family.</text>
</comment>
<evidence type="ECO:0000313" key="10">
    <source>
        <dbReference type="EMBL" id="QBA83633.1"/>
    </source>
</evidence>
<keyword evidence="3" id="KW-1048">Host nucleus</keyword>
<keyword evidence="8" id="KW-1160">Virus entry into host cell</keyword>
<evidence type="ECO:0000256" key="7">
    <source>
        <dbReference type="ARBA" id="ARBA00023093"/>
    </source>
</evidence>
<dbReference type="Pfam" id="PF03955">
    <property type="entry name" value="Adeno_PIX"/>
    <property type="match status" value="1"/>
</dbReference>